<comment type="caution">
    <text evidence="2">The sequence shown here is derived from an EMBL/GenBank/DDBJ whole genome shotgun (WGS) entry which is preliminary data.</text>
</comment>
<dbReference type="Proteomes" id="UP000235036">
    <property type="component" value="Unassembled WGS sequence"/>
</dbReference>
<reference evidence="2 3" key="1">
    <citation type="submission" date="2017-08" db="EMBL/GenBank/DDBJ databases">
        <title>Genomes of Fischerella (Mastigocladus) sp. strains.</title>
        <authorList>
            <person name="Miller S.R."/>
        </authorList>
    </citation>
    <scope>NUCLEOTIDE SEQUENCE [LARGE SCALE GENOMIC DNA]</scope>
    <source>
        <strain evidence="2 3">CCMEE 5323</strain>
    </source>
</reference>
<proteinExistence type="predicted"/>
<evidence type="ECO:0000313" key="2">
    <source>
        <dbReference type="EMBL" id="PLZ94506.1"/>
    </source>
</evidence>
<keyword evidence="1" id="KW-0812">Transmembrane</keyword>
<evidence type="ECO:0000313" key="3">
    <source>
        <dbReference type="Proteomes" id="UP000235036"/>
    </source>
</evidence>
<keyword evidence="1" id="KW-0472">Membrane</keyword>
<protein>
    <recommendedName>
        <fullName evidence="4">DUF4234 domain-containing protein</fullName>
    </recommendedName>
</protein>
<dbReference type="AlphaFoldDB" id="A0A2N6K993"/>
<evidence type="ECO:0000256" key="1">
    <source>
        <dbReference type="SAM" id="Phobius"/>
    </source>
</evidence>
<name>A0A2N6K993_FISMU</name>
<organism evidence="2 3">
    <name type="scientific">Fischerella muscicola CCMEE 5323</name>
    <dbReference type="NCBI Taxonomy" id="2019572"/>
    <lineage>
        <taxon>Bacteria</taxon>
        <taxon>Bacillati</taxon>
        <taxon>Cyanobacteriota</taxon>
        <taxon>Cyanophyceae</taxon>
        <taxon>Nostocales</taxon>
        <taxon>Hapalosiphonaceae</taxon>
        <taxon>Fischerella</taxon>
    </lineage>
</organism>
<evidence type="ECO:0008006" key="4">
    <source>
        <dbReference type="Google" id="ProtNLM"/>
    </source>
</evidence>
<dbReference type="EMBL" id="NRQW01000010">
    <property type="protein sequence ID" value="PLZ94506.1"/>
    <property type="molecule type" value="Genomic_DNA"/>
</dbReference>
<sequence length="63" mass="7315">MNDKSLGKPRPLWQVILLSVVTGMLYYGWYKWIIQEELRRYNGYGWSGTLCLAPFAEGVTRGM</sequence>
<keyword evidence="1" id="KW-1133">Transmembrane helix</keyword>
<gene>
    <name evidence="2" type="ORF">CEN44_00590</name>
</gene>
<dbReference type="RefSeq" id="WP_102204769.1">
    <property type="nucleotide sequence ID" value="NZ_CAWNVR010000106.1"/>
</dbReference>
<feature type="transmembrane region" description="Helical" evidence="1">
    <location>
        <begin position="12"/>
        <end position="30"/>
    </location>
</feature>
<keyword evidence="3" id="KW-1185">Reference proteome</keyword>
<accession>A0A2N6K993</accession>